<reference evidence="11" key="1">
    <citation type="submission" date="2014-08" db="EMBL/GenBank/DDBJ databases">
        <authorList>
            <person name="Falentin Helene"/>
        </authorList>
    </citation>
    <scope>NUCLEOTIDE SEQUENCE</scope>
</reference>
<dbReference type="InterPro" id="IPR051084">
    <property type="entry name" value="H+-coupled_symporters"/>
</dbReference>
<sequence>MTTIPAAAPPAPRQSAFRTLLGTGVGNALEWYDWNIYASFAIYMSRELFSSKDPTSAFLETMGIFAVAFVARPFGGAFFGWLADRIGRKHALAIAVIFASGGSLLIAVCPTYHQVGAWSSLILLLARLIQGLAHGGELPSAQTYLSEMAPPNRRGLWASAIYVTGSFGLTLGLLFGVVLRDTLGSDAMNQYGWRIPFAAGAVLGVFAFWIRERMEETEAFEDEKKAGELKKSLVREVLKHKKIALQVIGMTCGLTVAYYIWSVSTASVAQKNLGYSTNDAFGASIIGNLVFMVSLPLWGMFSDRFGRKTNMLIAMIGCAVLYVPLNNMVRGGNEFWRLVVAICVMLVLLGAYLAIAPAAYAEMFPTEVRATAFGVPYAIAIALFGGTAPYIMSAWAATPNRFVIYVIVLLLISAATILTLPETKGIDLSYHPKFNPRPDDVATS</sequence>
<dbReference type="Gene3D" id="1.20.1250.20">
    <property type="entry name" value="MFS general substrate transporter like domains"/>
    <property type="match status" value="2"/>
</dbReference>
<keyword evidence="8 9" id="KW-0472">Membrane</keyword>
<feature type="transmembrane region" description="Helical" evidence="9">
    <location>
        <begin position="281"/>
        <end position="299"/>
    </location>
</feature>
<dbReference type="GO" id="GO:0015293">
    <property type="term" value="F:symporter activity"/>
    <property type="evidence" value="ECO:0007669"/>
    <property type="project" value="UniProtKB-KW"/>
</dbReference>
<dbReference type="AlphaFoldDB" id="A0A068VRM7"/>
<feature type="transmembrane region" description="Helical" evidence="9">
    <location>
        <begin position="156"/>
        <end position="179"/>
    </location>
</feature>
<dbReference type="PANTHER" id="PTHR43528">
    <property type="entry name" value="ALPHA-KETOGLUTARATE PERMEASE"/>
    <property type="match status" value="1"/>
</dbReference>
<comment type="similarity">
    <text evidence="2">Belongs to the major facilitator superfamily. Metabolite:H+ Symporter (MHS) family (TC 2.A.1.6) family.</text>
</comment>
<feature type="transmembrane region" description="Helical" evidence="9">
    <location>
        <begin position="335"/>
        <end position="360"/>
    </location>
</feature>
<gene>
    <name evidence="11" type="ORF">PFCIRM138_03760</name>
</gene>
<dbReference type="InterPro" id="IPR005829">
    <property type="entry name" value="Sugar_transporter_CS"/>
</dbReference>
<dbReference type="EMBL" id="LM676388">
    <property type="protein sequence ID" value="CEP26049.1"/>
    <property type="molecule type" value="Genomic_DNA"/>
</dbReference>
<feature type="transmembrane region" description="Helical" evidence="9">
    <location>
        <begin position="191"/>
        <end position="210"/>
    </location>
</feature>
<dbReference type="SUPFAM" id="SSF103473">
    <property type="entry name" value="MFS general substrate transporter"/>
    <property type="match status" value="1"/>
</dbReference>
<dbReference type="PROSITE" id="PS50850">
    <property type="entry name" value="MFS"/>
    <property type="match status" value="1"/>
</dbReference>
<feature type="transmembrane region" description="Helical" evidence="9">
    <location>
        <begin position="62"/>
        <end position="83"/>
    </location>
</feature>
<keyword evidence="6" id="KW-0769">Symport</keyword>
<keyword evidence="7 9" id="KW-1133">Transmembrane helix</keyword>
<feature type="transmembrane region" description="Helical" evidence="9">
    <location>
        <begin position="311"/>
        <end position="329"/>
    </location>
</feature>
<dbReference type="PATRIC" id="fig|66712.6.peg.44"/>
<dbReference type="PROSITE" id="PS00217">
    <property type="entry name" value="SUGAR_TRANSPORT_2"/>
    <property type="match status" value="1"/>
</dbReference>
<feature type="transmembrane region" description="Helical" evidence="9">
    <location>
        <begin position="243"/>
        <end position="261"/>
    </location>
</feature>
<dbReference type="RefSeq" id="WP_013159959.1">
    <property type="nucleotide sequence ID" value="NZ_CP010341.1"/>
</dbReference>
<evidence type="ECO:0000256" key="8">
    <source>
        <dbReference type="ARBA" id="ARBA00023136"/>
    </source>
</evidence>
<evidence type="ECO:0000259" key="10">
    <source>
        <dbReference type="PROSITE" id="PS50850"/>
    </source>
</evidence>
<accession>A0A068VRM7</accession>
<feature type="transmembrane region" description="Helical" evidence="9">
    <location>
        <begin position="402"/>
        <end position="420"/>
    </location>
</feature>
<keyword evidence="4" id="KW-1003">Cell membrane</keyword>
<feature type="transmembrane region" description="Helical" evidence="9">
    <location>
        <begin position="372"/>
        <end position="396"/>
    </location>
</feature>
<evidence type="ECO:0000256" key="7">
    <source>
        <dbReference type="ARBA" id="ARBA00022989"/>
    </source>
</evidence>
<organism evidence="11">
    <name type="scientific">Propionibacterium freudenreichii subsp. freudenreichii</name>
    <dbReference type="NCBI Taxonomy" id="66712"/>
    <lineage>
        <taxon>Bacteria</taxon>
        <taxon>Bacillati</taxon>
        <taxon>Actinomycetota</taxon>
        <taxon>Actinomycetes</taxon>
        <taxon>Propionibacteriales</taxon>
        <taxon>Propionibacteriaceae</taxon>
        <taxon>Propionibacterium</taxon>
    </lineage>
</organism>
<keyword evidence="5 9" id="KW-0812">Transmembrane</keyword>
<proteinExistence type="inferred from homology"/>
<evidence type="ECO:0000256" key="4">
    <source>
        <dbReference type="ARBA" id="ARBA00022475"/>
    </source>
</evidence>
<evidence type="ECO:0000256" key="6">
    <source>
        <dbReference type="ARBA" id="ARBA00022847"/>
    </source>
</evidence>
<evidence type="ECO:0000313" key="11">
    <source>
        <dbReference type="EMBL" id="CEP26049.1"/>
    </source>
</evidence>
<feature type="transmembrane region" description="Helical" evidence="9">
    <location>
        <begin position="90"/>
        <end position="109"/>
    </location>
</feature>
<protein>
    <submittedName>
        <fullName evidence="11">Transporter</fullName>
    </submittedName>
</protein>
<dbReference type="InterPro" id="IPR036259">
    <property type="entry name" value="MFS_trans_sf"/>
</dbReference>
<keyword evidence="3" id="KW-0813">Transport</keyword>
<evidence type="ECO:0000256" key="1">
    <source>
        <dbReference type="ARBA" id="ARBA00004651"/>
    </source>
</evidence>
<evidence type="ECO:0000256" key="9">
    <source>
        <dbReference type="SAM" id="Phobius"/>
    </source>
</evidence>
<name>A0A068VRM7_PROFF</name>
<dbReference type="PANTHER" id="PTHR43528:SF1">
    <property type="entry name" value="ALPHA-KETOGLUTARATE PERMEASE"/>
    <property type="match status" value="1"/>
</dbReference>
<dbReference type="KEGG" id="pfre:RM25_0041"/>
<comment type="subcellular location">
    <subcellularLocation>
        <location evidence="1">Cell membrane</location>
        <topology evidence="1">Multi-pass membrane protein</topology>
    </subcellularLocation>
</comment>
<dbReference type="InterPro" id="IPR011701">
    <property type="entry name" value="MFS"/>
</dbReference>
<dbReference type="GeneID" id="61221124"/>
<evidence type="ECO:0000256" key="2">
    <source>
        <dbReference type="ARBA" id="ARBA00008240"/>
    </source>
</evidence>
<feature type="domain" description="Major facilitator superfamily (MFS) profile" evidence="10">
    <location>
        <begin position="19"/>
        <end position="424"/>
    </location>
</feature>
<dbReference type="GO" id="GO:0005886">
    <property type="term" value="C:plasma membrane"/>
    <property type="evidence" value="ECO:0007669"/>
    <property type="project" value="UniProtKB-SubCell"/>
</dbReference>
<dbReference type="Pfam" id="PF07690">
    <property type="entry name" value="MFS_1"/>
    <property type="match status" value="1"/>
</dbReference>
<evidence type="ECO:0000256" key="5">
    <source>
        <dbReference type="ARBA" id="ARBA00022692"/>
    </source>
</evidence>
<evidence type="ECO:0000256" key="3">
    <source>
        <dbReference type="ARBA" id="ARBA00022448"/>
    </source>
</evidence>
<dbReference type="InterPro" id="IPR020846">
    <property type="entry name" value="MFS_dom"/>
</dbReference>